<evidence type="ECO:0000256" key="2">
    <source>
        <dbReference type="ARBA" id="ARBA00022553"/>
    </source>
</evidence>
<dbReference type="PANTHER" id="PTHR23408:SF3">
    <property type="entry name" value="METHYLMALONIC ACIDURIA TYPE A PROTEIN, MITOCHONDRIAL"/>
    <property type="match status" value="1"/>
</dbReference>
<feature type="region of interest" description="Disordered" evidence="3">
    <location>
        <begin position="548"/>
        <end position="588"/>
    </location>
</feature>
<dbReference type="NCBIfam" id="TIGR00750">
    <property type="entry name" value="lao"/>
    <property type="match status" value="1"/>
</dbReference>
<comment type="similarity">
    <text evidence="1">Belongs to the SIMIBI class G3E GTPase family. ArgK/MeaB subfamily.</text>
</comment>
<dbReference type="GO" id="GO:0005525">
    <property type="term" value="F:GTP binding"/>
    <property type="evidence" value="ECO:0007669"/>
    <property type="project" value="InterPro"/>
</dbReference>
<dbReference type="InterPro" id="IPR012340">
    <property type="entry name" value="NA-bd_OB-fold"/>
</dbReference>
<dbReference type="Gene3D" id="1.20.5.170">
    <property type="match status" value="1"/>
</dbReference>
<evidence type="ECO:0000256" key="3">
    <source>
        <dbReference type="SAM" id="MobiDB-lite"/>
    </source>
</evidence>
<dbReference type="GO" id="GO:0005737">
    <property type="term" value="C:cytoplasm"/>
    <property type="evidence" value="ECO:0007669"/>
    <property type="project" value="TreeGrafter"/>
</dbReference>
<evidence type="ECO:0000313" key="4">
    <source>
        <dbReference type="EMBL" id="CAD7233500.1"/>
    </source>
</evidence>
<dbReference type="InterPro" id="IPR011129">
    <property type="entry name" value="CSD"/>
</dbReference>
<dbReference type="PANTHER" id="PTHR23408">
    <property type="entry name" value="METHYLMALONYL-COA MUTASE"/>
    <property type="match status" value="1"/>
</dbReference>
<sequence>MSQPSCACVRRAYSRWALSRKKPVVPPPSLLYPARKQGSPQPLCPLRLSTSARLSARESFSDLWTELPDHLTPPDPTPEIVDMFESLKAGDRGTLSRAITLVENKLPRRRRDARSLLALILAEFAEREAASEDRTFRVGFSGPPGAGKSTLIEALGTHVVVDRGLSVAVLAVDPSSVTTGGSILGDKTRMPELSRNPMAYVRGSPASGHLGGVAQATSDAILLCECAGYDLVFVETVGVGQSEHLVADMIDAFVLLLPPGGGDELQGLKRGVLERVHFVVVTKADGQLLPAARRMQYEYTSALKYLRPVSAHWKARVSAVSAYEGSGVVEMFDALMTFKERMMEVGEFDLNRRRQKEAWMWSFITDAVIQVFKDSPDVRRWLPAVRKEVRQGTLTPHHASDILLEVFRQEMRNTSQCSLFAMAEQDDIVVPHSPKEFKDFTRRLSRSNSLMANIRFPIVTGRIKSFDRPHGHGFIEAMDGTIDEDIFVHVSDIDGEYVPMPGDIVQFRILPIPPNNKKLQAVHVRIVEFSHIRHMKWNQKELADNGIPKSPIKRRLSNTMTPETGSLRREMQPPSEYATRANRPSEVREQMPKKIYHGKVSAFCREKGFGMIRMEAADDEVFVHISDVEGEYIPLPGDKVRFCLCPIPPKLEKMQAVHVQIEEFSHDKHQKWVQPLHLHRED</sequence>
<dbReference type="PROSITE" id="PS51857">
    <property type="entry name" value="CSD_2"/>
    <property type="match status" value="2"/>
</dbReference>
<dbReference type="OrthoDB" id="1476984at2759"/>
<dbReference type="Gene3D" id="2.40.50.140">
    <property type="entry name" value="Nucleic acid-binding proteins"/>
    <property type="match status" value="2"/>
</dbReference>
<dbReference type="InterPro" id="IPR005129">
    <property type="entry name" value="GTPase_ArgK"/>
</dbReference>
<dbReference type="SMART" id="SM00357">
    <property type="entry name" value="CSP"/>
    <property type="match status" value="2"/>
</dbReference>
<dbReference type="Pfam" id="PF03308">
    <property type="entry name" value="MeaB"/>
    <property type="match status" value="1"/>
</dbReference>
<proteinExistence type="inferred from homology"/>
<gene>
    <name evidence="4" type="ORF">CTOB1V02_LOCUS11322</name>
</gene>
<dbReference type="FunFam" id="2.40.50.140:FF:000086">
    <property type="entry name" value="Cold shock domain-containing protein C2"/>
    <property type="match status" value="2"/>
</dbReference>
<dbReference type="Pfam" id="PF00313">
    <property type="entry name" value="CSD"/>
    <property type="match status" value="2"/>
</dbReference>
<accession>A0A7R8ZT74</accession>
<dbReference type="SUPFAM" id="SSF52540">
    <property type="entry name" value="P-loop containing nucleoside triphosphate hydrolases"/>
    <property type="match status" value="1"/>
</dbReference>
<evidence type="ECO:0000256" key="1">
    <source>
        <dbReference type="ARBA" id="ARBA00009625"/>
    </source>
</evidence>
<dbReference type="Gene3D" id="1.10.287.130">
    <property type="match status" value="1"/>
</dbReference>
<protein>
    <submittedName>
        <fullName evidence="4">Uncharacterized protein</fullName>
    </submittedName>
</protein>
<dbReference type="Gene3D" id="3.40.50.300">
    <property type="entry name" value="P-loop containing nucleotide triphosphate hydrolases"/>
    <property type="match status" value="1"/>
</dbReference>
<dbReference type="NCBIfam" id="NF006958">
    <property type="entry name" value="PRK09435.1"/>
    <property type="match status" value="1"/>
</dbReference>
<dbReference type="GO" id="GO:0003676">
    <property type="term" value="F:nucleic acid binding"/>
    <property type="evidence" value="ECO:0007669"/>
    <property type="project" value="InterPro"/>
</dbReference>
<dbReference type="CDD" id="cd03114">
    <property type="entry name" value="MMAA-like"/>
    <property type="match status" value="1"/>
</dbReference>
<dbReference type="CDD" id="cd04458">
    <property type="entry name" value="CSP_CDS"/>
    <property type="match status" value="1"/>
</dbReference>
<dbReference type="EMBL" id="OB666379">
    <property type="protein sequence ID" value="CAD7233500.1"/>
    <property type="molecule type" value="Genomic_DNA"/>
</dbReference>
<dbReference type="AlphaFoldDB" id="A0A7R8ZT74"/>
<dbReference type="GO" id="GO:0003924">
    <property type="term" value="F:GTPase activity"/>
    <property type="evidence" value="ECO:0007669"/>
    <property type="project" value="InterPro"/>
</dbReference>
<organism evidence="4">
    <name type="scientific">Cyprideis torosa</name>
    <dbReference type="NCBI Taxonomy" id="163714"/>
    <lineage>
        <taxon>Eukaryota</taxon>
        <taxon>Metazoa</taxon>
        <taxon>Ecdysozoa</taxon>
        <taxon>Arthropoda</taxon>
        <taxon>Crustacea</taxon>
        <taxon>Oligostraca</taxon>
        <taxon>Ostracoda</taxon>
        <taxon>Podocopa</taxon>
        <taxon>Podocopida</taxon>
        <taxon>Cytherocopina</taxon>
        <taxon>Cytheroidea</taxon>
        <taxon>Cytherideidae</taxon>
        <taxon>Cyprideis</taxon>
    </lineage>
</organism>
<dbReference type="SUPFAM" id="SSF50249">
    <property type="entry name" value="Nucleic acid-binding proteins"/>
    <property type="match status" value="2"/>
</dbReference>
<dbReference type="CDD" id="cd00164">
    <property type="entry name" value="S1_like"/>
    <property type="match status" value="1"/>
</dbReference>
<dbReference type="InterPro" id="IPR002059">
    <property type="entry name" value="CSP_DNA-bd"/>
</dbReference>
<name>A0A7R8ZT74_9CRUS</name>
<keyword evidence="2" id="KW-0597">Phosphoprotein</keyword>
<reference evidence="4" key="1">
    <citation type="submission" date="2020-11" db="EMBL/GenBank/DDBJ databases">
        <authorList>
            <person name="Tran Van P."/>
        </authorList>
    </citation>
    <scope>NUCLEOTIDE SEQUENCE</scope>
</reference>
<dbReference type="InterPro" id="IPR027417">
    <property type="entry name" value="P-loop_NTPase"/>
</dbReference>